<evidence type="ECO:0000313" key="1">
    <source>
        <dbReference type="EMBL" id="CAG8797297.1"/>
    </source>
</evidence>
<gene>
    <name evidence="1" type="ORF">SPELUC_LOCUS17745</name>
</gene>
<dbReference type="Proteomes" id="UP000789366">
    <property type="component" value="Unassembled WGS sequence"/>
</dbReference>
<organism evidence="1 2">
    <name type="scientific">Cetraspora pellucida</name>
    <dbReference type="NCBI Taxonomy" id="1433469"/>
    <lineage>
        <taxon>Eukaryota</taxon>
        <taxon>Fungi</taxon>
        <taxon>Fungi incertae sedis</taxon>
        <taxon>Mucoromycota</taxon>
        <taxon>Glomeromycotina</taxon>
        <taxon>Glomeromycetes</taxon>
        <taxon>Diversisporales</taxon>
        <taxon>Gigasporaceae</taxon>
        <taxon>Cetraspora</taxon>
    </lineage>
</organism>
<proteinExistence type="predicted"/>
<keyword evidence="2" id="KW-1185">Reference proteome</keyword>
<dbReference type="EMBL" id="CAJVPW010075694">
    <property type="protein sequence ID" value="CAG8797297.1"/>
    <property type="molecule type" value="Genomic_DNA"/>
</dbReference>
<protein>
    <submittedName>
        <fullName evidence="1">9117_t:CDS:1</fullName>
    </submittedName>
</protein>
<accession>A0ACA9RKB3</accession>
<reference evidence="1" key="1">
    <citation type="submission" date="2021-06" db="EMBL/GenBank/DDBJ databases">
        <authorList>
            <person name="Kallberg Y."/>
            <person name="Tangrot J."/>
            <person name="Rosling A."/>
        </authorList>
    </citation>
    <scope>NUCLEOTIDE SEQUENCE</scope>
    <source>
        <strain evidence="1">28 12/20/2015</strain>
    </source>
</reference>
<feature type="non-terminal residue" evidence="1">
    <location>
        <position position="92"/>
    </location>
</feature>
<sequence length="92" mass="10866">LTNTSATFQQIMNKIFSDLKNKFILVYLDNITIYLKTFKKHLKHLKKVFKHLQNARLKLRKDKCCFGKQQLAFLEHIISEKGILSDLSKIDK</sequence>
<comment type="caution">
    <text evidence="1">The sequence shown here is derived from an EMBL/GenBank/DDBJ whole genome shotgun (WGS) entry which is preliminary data.</text>
</comment>
<name>A0ACA9RKB3_9GLOM</name>
<feature type="non-terminal residue" evidence="1">
    <location>
        <position position="1"/>
    </location>
</feature>
<evidence type="ECO:0000313" key="2">
    <source>
        <dbReference type="Proteomes" id="UP000789366"/>
    </source>
</evidence>